<keyword evidence="1" id="KW-1133">Transmembrane helix</keyword>
<gene>
    <name evidence="2" type="ORF">GCM10025760_01950</name>
</gene>
<reference evidence="3" key="1">
    <citation type="journal article" date="2019" name="Int. J. Syst. Evol. Microbiol.">
        <title>The Global Catalogue of Microorganisms (GCM) 10K type strain sequencing project: providing services to taxonomists for standard genome sequencing and annotation.</title>
        <authorList>
            <consortium name="The Broad Institute Genomics Platform"/>
            <consortium name="The Broad Institute Genome Sequencing Center for Infectious Disease"/>
            <person name="Wu L."/>
            <person name="Ma J."/>
        </authorList>
    </citation>
    <scope>NUCLEOTIDE SEQUENCE [LARGE SCALE GENOMIC DNA]</scope>
    <source>
        <strain evidence="3">JCM 18959</strain>
    </source>
</reference>
<evidence type="ECO:0000313" key="3">
    <source>
        <dbReference type="Proteomes" id="UP001501407"/>
    </source>
</evidence>
<comment type="caution">
    <text evidence="2">The sequence shown here is derived from an EMBL/GenBank/DDBJ whole genome shotgun (WGS) entry which is preliminary data.</text>
</comment>
<keyword evidence="1" id="KW-0472">Membrane</keyword>
<dbReference type="Proteomes" id="UP001501407">
    <property type="component" value="Unassembled WGS sequence"/>
</dbReference>
<evidence type="ECO:0000256" key="1">
    <source>
        <dbReference type="SAM" id="Phobius"/>
    </source>
</evidence>
<organism evidence="2 3">
    <name type="scientific">Microbacterium yannicii</name>
    <dbReference type="NCBI Taxonomy" id="671622"/>
    <lineage>
        <taxon>Bacteria</taxon>
        <taxon>Bacillati</taxon>
        <taxon>Actinomycetota</taxon>
        <taxon>Actinomycetes</taxon>
        <taxon>Micrococcales</taxon>
        <taxon>Microbacteriaceae</taxon>
        <taxon>Microbacterium</taxon>
    </lineage>
</organism>
<feature type="transmembrane region" description="Helical" evidence="1">
    <location>
        <begin position="21"/>
        <end position="44"/>
    </location>
</feature>
<sequence length="45" mass="4928">MAPEDDEYSGYNDTRQRRVKIIAWVTIVALILVGGGATVFALLFG</sequence>
<keyword evidence="1" id="KW-0812">Transmembrane</keyword>
<keyword evidence="3" id="KW-1185">Reference proteome</keyword>
<name>A0ABP9LWP8_9MICO</name>
<evidence type="ECO:0000313" key="2">
    <source>
        <dbReference type="EMBL" id="GAA5084261.1"/>
    </source>
</evidence>
<protein>
    <submittedName>
        <fullName evidence="2">Uncharacterized protein</fullName>
    </submittedName>
</protein>
<proteinExistence type="predicted"/>
<dbReference type="EMBL" id="BAABKZ010000001">
    <property type="protein sequence ID" value="GAA5084261.1"/>
    <property type="molecule type" value="Genomic_DNA"/>
</dbReference>
<dbReference type="RefSeq" id="WP_194412119.1">
    <property type="nucleotide sequence ID" value="NZ_BAABKZ010000001.1"/>
</dbReference>
<accession>A0ABP9LWP8</accession>